<dbReference type="UniPathway" id="UPA00094"/>
<dbReference type="SMART" id="SM00822">
    <property type="entry name" value="PKS_KR"/>
    <property type="match status" value="1"/>
</dbReference>
<dbReference type="PRINTS" id="PR00080">
    <property type="entry name" value="SDRFAMILY"/>
</dbReference>
<dbReference type="InterPro" id="IPR011284">
    <property type="entry name" value="3oxo_ACP_reduc"/>
</dbReference>
<comment type="catalytic activity">
    <reaction evidence="6">
        <text>a (3R)-hydroxyacyl-[ACP] + NADP(+) = a 3-oxoacyl-[ACP] + NADPH + H(+)</text>
        <dbReference type="Rhea" id="RHEA:17397"/>
        <dbReference type="Rhea" id="RHEA-COMP:9916"/>
        <dbReference type="Rhea" id="RHEA-COMP:9945"/>
        <dbReference type="ChEBI" id="CHEBI:15378"/>
        <dbReference type="ChEBI" id="CHEBI:57783"/>
        <dbReference type="ChEBI" id="CHEBI:58349"/>
        <dbReference type="ChEBI" id="CHEBI:78776"/>
        <dbReference type="ChEBI" id="CHEBI:78827"/>
        <dbReference type="EC" id="1.1.1.100"/>
    </reaction>
</comment>
<dbReference type="PRINTS" id="PR00081">
    <property type="entry name" value="GDHRDH"/>
</dbReference>
<evidence type="ECO:0000256" key="6">
    <source>
        <dbReference type="RuleBase" id="RU366074"/>
    </source>
</evidence>
<dbReference type="PANTHER" id="PTHR42879">
    <property type="entry name" value="3-OXOACYL-(ACYL-CARRIER-PROTEIN) REDUCTASE"/>
    <property type="match status" value="1"/>
</dbReference>
<gene>
    <name evidence="8" type="primary">fabG</name>
    <name evidence="8" type="ORF">DRP53_05170</name>
</gene>
<dbReference type="InterPro" id="IPR002347">
    <property type="entry name" value="SDR_fam"/>
</dbReference>
<proteinExistence type="inferred from homology"/>
<dbReference type="PROSITE" id="PS00061">
    <property type="entry name" value="ADH_SHORT"/>
    <property type="match status" value="1"/>
</dbReference>
<evidence type="ECO:0000313" key="8">
    <source>
        <dbReference type="EMBL" id="RKX70374.1"/>
    </source>
</evidence>
<comment type="pathway">
    <text evidence="6">Lipid metabolism; fatty acid biosynthesis.</text>
</comment>
<evidence type="ECO:0000256" key="1">
    <source>
        <dbReference type="ARBA" id="ARBA00006484"/>
    </source>
</evidence>
<dbReference type="InterPro" id="IPR050259">
    <property type="entry name" value="SDR"/>
</dbReference>
<keyword evidence="6" id="KW-0276">Fatty acid metabolism</keyword>
<evidence type="ECO:0000259" key="7">
    <source>
        <dbReference type="SMART" id="SM00822"/>
    </source>
</evidence>
<dbReference type="CDD" id="cd05333">
    <property type="entry name" value="BKR_SDR_c"/>
    <property type="match status" value="1"/>
</dbReference>
<evidence type="ECO:0000256" key="5">
    <source>
        <dbReference type="PIRSR" id="PIRSR611284-2"/>
    </source>
</evidence>
<dbReference type="EMBL" id="QNBE01000041">
    <property type="protein sequence ID" value="RKX70374.1"/>
    <property type="molecule type" value="Genomic_DNA"/>
</dbReference>
<dbReference type="EC" id="1.1.1.100" evidence="6"/>
<comment type="subunit">
    <text evidence="6">Homotetramer.</text>
</comment>
<comment type="function">
    <text evidence="6">Catalyzes the NADPH-dependent reduction of beta-ketoacyl-ACP substrates to beta-hydroxyacyl-ACP products, the first reductive step in the elongation cycle of fatty acid biosynthesis.</text>
</comment>
<reference evidence="8 9" key="1">
    <citation type="submission" date="2018-06" db="EMBL/GenBank/DDBJ databases">
        <title>Extensive metabolic versatility and redundancy in microbially diverse, dynamic hydrothermal sediments.</title>
        <authorList>
            <person name="Dombrowski N."/>
            <person name="Teske A."/>
            <person name="Baker B.J."/>
        </authorList>
    </citation>
    <scope>NUCLEOTIDE SEQUENCE [LARGE SCALE GENOMIC DNA]</scope>
    <source>
        <strain evidence="8">B36_G15</strain>
    </source>
</reference>
<keyword evidence="6" id="KW-0444">Lipid biosynthesis</keyword>
<evidence type="ECO:0000256" key="2">
    <source>
        <dbReference type="ARBA" id="ARBA00022857"/>
    </source>
</evidence>
<keyword evidence="6" id="KW-0443">Lipid metabolism</keyword>
<comment type="caution">
    <text evidence="8">The sequence shown here is derived from an EMBL/GenBank/DDBJ whole genome shotgun (WGS) entry which is preliminary data.</text>
</comment>
<comment type="similarity">
    <text evidence="1 6">Belongs to the short-chain dehydrogenases/reductases (SDR) family.</text>
</comment>
<dbReference type="NCBIfam" id="TIGR01830">
    <property type="entry name" value="3oxo_ACP_reduc"/>
    <property type="match status" value="1"/>
</dbReference>
<evidence type="ECO:0000313" key="9">
    <source>
        <dbReference type="Proteomes" id="UP000268469"/>
    </source>
</evidence>
<dbReference type="GO" id="GO:0051287">
    <property type="term" value="F:NAD binding"/>
    <property type="evidence" value="ECO:0007669"/>
    <property type="project" value="UniProtKB-UniRule"/>
</dbReference>
<name>A0A660SHW1_UNCW3</name>
<feature type="active site" description="Proton acceptor" evidence="4">
    <location>
        <position position="149"/>
    </location>
</feature>
<keyword evidence="2 5" id="KW-0521">NADP</keyword>
<evidence type="ECO:0000256" key="3">
    <source>
        <dbReference type="ARBA" id="ARBA00023002"/>
    </source>
</evidence>
<dbReference type="InterPro" id="IPR020904">
    <property type="entry name" value="Sc_DH/Rdtase_CS"/>
</dbReference>
<protein>
    <recommendedName>
        <fullName evidence="6">3-oxoacyl-[acyl-carrier-protein] reductase</fullName>
        <ecNumber evidence="6">1.1.1.100</ecNumber>
    </recommendedName>
</protein>
<evidence type="ECO:0000256" key="4">
    <source>
        <dbReference type="PIRSR" id="PIRSR611284-1"/>
    </source>
</evidence>
<dbReference type="SUPFAM" id="SSF51735">
    <property type="entry name" value="NAD(P)-binding Rossmann-fold domains"/>
    <property type="match status" value="1"/>
</dbReference>
<dbReference type="FunFam" id="3.40.50.720:FF:000115">
    <property type="entry name" value="3-oxoacyl-[acyl-carrier-protein] reductase FabG"/>
    <property type="match status" value="1"/>
</dbReference>
<dbReference type="NCBIfam" id="NF009466">
    <property type="entry name" value="PRK12826.1-2"/>
    <property type="match status" value="1"/>
</dbReference>
<dbReference type="NCBIfam" id="NF005559">
    <property type="entry name" value="PRK07231.1"/>
    <property type="match status" value="1"/>
</dbReference>
<dbReference type="InterPro" id="IPR036291">
    <property type="entry name" value="NAD(P)-bd_dom_sf"/>
</dbReference>
<feature type="domain" description="Ketoreductase" evidence="7">
    <location>
        <begin position="6"/>
        <end position="180"/>
    </location>
</feature>
<keyword evidence="3 6" id="KW-0560">Oxidoreductase</keyword>
<sequence>MVAKVERVIVTGGGSGIGKAIVECLSREGMKIAIFDVDQDSAQRVAEATGALALKVDISKREEVELAFNQAIEHLQGIDALINNAGITRDRLLIRMDDQSWDDVIRVNLYGPFYLTRLAARLMIKNRFGRIINIASVIGLIGNPGQTNYAASKAGLIAFTKSLAKELAPRGITVNAIAPGFIKTPMTEVLGEEVKSRYLELIPMRRFGEPAEVAGVVKFLLSEDAHYITGQVITIDGGLVM</sequence>
<dbReference type="Pfam" id="PF13561">
    <property type="entry name" value="adh_short_C2"/>
    <property type="match status" value="1"/>
</dbReference>
<dbReference type="InterPro" id="IPR057326">
    <property type="entry name" value="KR_dom"/>
</dbReference>
<feature type="binding site" evidence="5">
    <location>
        <position position="84"/>
    </location>
    <ligand>
        <name>NADP(+)</name>
        <dbReference type="ChEBI" id="CHEBI:58349"/>
    </ligand>
</feature>
<accession>A0A660SHW1</accession>
<dbReference type="GO" id="GO:0004316">
    <property type="term" value="F:3-oxoacyl-[acyl-carrier-protein] reductase (NADPH) activity"/>
    <property type="evidence" value="ECO:0007669"/>
    <property type="project" value="UniProtKB-UniRule"/>
</dbReference>
<feature type="binding site" evidence="5">
    <location>
        <position position="182"/>
    </location>
    <ligand>
        <name>NADP(+)</name>
        <dbReference type="ChEBI" id="CHEBI:58349"/>
    </ligand>
</feature>
<feature type="binding site" evidence="5">
    <location>
        <begin position="149"/>
        <end position="153"/>
    </location>
    <ligand>
        <name>NADP(+)</name>
        <dbReference type="ChEBI" id="CHEBI:58349"/>
    </ligand>
</feature>
<dbReference type="PANTHER" id="PTHR42879:SF2">
    <property type="entry name" value="3-OXOACYL-[ACYL-CARRIER-PROTEIN] REDUCTASE FABG"/>
    <property type="match status" value="1"/>
</dbReference>
<dbReference type="Proteomes" id="UP000268469">
    <property type="component" value="Unassembled WGS sequence"/>
</dbReference>
<keyword evidence="6" id="KW-0275">Fatty acid biosynthesis</keyword>
<dbReference type="AlphaFoldDB" id="A0A660SHW1"/>
<dbReference type="GO" id="GO:0006633">
    <property type="term" value="P:fatty acid biosynthetic process"/>
    <property type="evidence" value="ECO:0007669"/>
    <property type="project" value="UniProtKB-UniPathway"/>
</dbReference>
<organism evidence="8 9">
    <name type="scientific">candidate division WOR-3 bacterium</name>
    <dbReference type="NCBI Taxonomy" id="2052148"/>
    <lineage>
        <taxon>Bacteria</taxon>
        <taxon>Bacteria division WOR-3</taxon>
    </lineage>
</organism>
<dbReference type="Gene3D" id="3.40.50.720">
    <property type="entry name" value="NAD(P)-binding Rossmann-like Domain"/>
    <property type="match status" value="1"/>
</dbReference>